<dbReference type="GO" id="GO:0003677">
    <property type="term" value="F:DNA binding"/>
    <property type="evidence" value="ECO:0007669"/>
    <property type="project" value="UniProtKB-KW"/>
</dbReference>
<evidence type="ECO:0000313" key="7">
    <source>
        <dbReference type="Proteomes" id="UP001150830"/>
    </source>
</evidence>
<dbReference type="SUPFAM" id="SSF53850">
    <property type="entry name" value="Periplasmic binding protein-like II"/>
    <property type="match status" value="1"/>
</dbReference>
<evidence type="ECO:0000313" key="6">
    <source>
        <dbReference type="EMBL" id="MCY0963698.1"/>
    </source>
</evidence>
<comment type="caution">
    <text evidence="6">The sequence shown here is derived from an EMBL/GenBank/DDBJ whole genome shotgun (WGS) entry which is preliminary data.</text>
</comment>
<dbReference type="Proteomes" id="UP001150830">
    <property type="component" value="Unassembled WGS sequence"/>
</dbReference>
<organism evidence="6 7">
    <name type="scientific">Parathalassolituus penaei</name>
    <dbReference type="NCBI Taxonomy" id="2997323"/>
    <lineage>
        <taxon>Bacteria</taxon>
        <taxon>Pseudomonadati</taxon>
        <taxon>Pseudomonadota</taxon>
        <taxon>Gammaproteobacteria</taxon>
        <taxon>Oceanospirillales</taxon>
        <taxon>Oceanospirillaceae</taxon>
        <taxon>Parathalassolituus</taxon>
    </lineage>
</organism>
<dbReference type="InterPro" id="IPR036390">
    <property type="entry name" value="WH_DNA-bd_sf"/>
</dbReference>
<keyword evidence="3" id="KW-0238">DNA-binding</keyword>
<dbReference type="InterPro" id="IPR000847">
    <property type="entry name" value="LysR_HTH_N"/>
</dbReference>
<protein>
    <submittedName>
        <fullName evidence="6">LysR family transcriptional regulator</fullName>
    </submittedName>
</protein>
<dbReference type="AlphaFoldDB" id="A0A9X3IS21"/>
<feature type="domain" description="HTH lysR-type" evidence="5">
    <location>
        <begin position="6"/>
        <end position="63"/>
    </location>
</feature>
<keyword evidence="7" id="KW-1185">Reference proteome</keyword>
<dbReference type="PANTHER" id="PTHR30118">
    <property type="entry name" value="HTH-TYPE TRANSCRIPTIONAL REGULATOR LEUO-RELATED"/>
    <property type="match status" value="1"/>
</dbReference>
<dbReference type="PANTHER" id="PTHR30118:SF15">
    <property type="entry name" value="TRANSCRIPTIONAL REGULATORY PROTEIN"/>
    <property type="match status" value="1"/>
</dbReference>
<dbReference type="InterPro" id="IPR037402">
    <property type="entry name" value="YidZ_PBP2"/>
</dbReference>
<dbReference type="Gene3D" id="1.10.10.10">
    <property type="entry name" value="Winged helix-like DNA-binding domain superfamily/Winged helix DNA-binding domain"/>
    <property type="match status" value="1"/>
</dbReference>
<evidence type="ECO:0000256" key="3">
    <source>
        <dbReference type="ARBA" id="ARBA00023125"/>
    </source>
</evidence>
<proteinExistence type="inferred from homology"/>
<reference evidence="6" key="1">
    <citation type="submission" date="2022-11" db="EMBL/GenBank/DDBJ databases">
        <title>Parathalassolutuus dongxingensis gen. nov., sp. nov., a novel member of family Oceanospirillaceae isolated from a coastal shrimp pond in Guangxi, China.</title>
        <authorList>
            <person name="Chen H."/>
        </authorList>
    </citation>
    <scope>NUCLEOTIDE SEQUENCE</scope>
    <source>
        <strain evidence="6">G-43</strain>
    </source>
</reference>
<keyword evidence="4" id="KW-0804">Transcription</keyword>
<dbReference type="PROSITE" id="PS50931">
    <property type="entry name" value="HTH_LYSR"/>
    <property type="match status" value="1"/>
</dbReference>
<evidence type="ECO:0000256" key="2">
    <source>
        <dbReference type="ARBA" id="ARBA00023015"/>
    </source>
</evidence>
<dbReference type="PRINTS" id="PR00039">
    <property type="entry name" value="HTHLYSR"/>
</dbReference>
<dbReference type="Pfam" id="PF00126">
    <property type="entry name" value="HTH_1"/>
    <property type="match status" value="1"/>
</dbReference>
<dbReference type="Gene3D" id="3.40.190.10">
    <property type="entry name" value="Periplasmic binding protein-like II"/>
    <property type="match status" value="2"/>
</dbReference>
<dbReference type="InterPro" id="IPR036388">
    <property type="entry name" value="WH-like_DNA-bd_sf"/>
</dbReference>
<gene>
    <name evidence="6" type="ORF">OUO13_00650</name>
</gene>
<dbReference type="SUPFAM" id="SSF46785">
    <property type="entry name" value="Winged helix' DNA-binding domain"/>
    <property type="match status" value="1"/>
</dbReference>
<dbReference type="RefSeq" id="WP_283171914.1">
    <property type="nucleotide sequence ID" value="NZ_JAPNOA010000003.1"/>
</dbReference>
<dbReference type="Pfam" id="PF03466">
    <property type="entry name" value="LysR_substrate"/>
    <property type="match status" value="1"/>
</dbReference>
<accession>A0A9X3IS21</accession>
<dbReference type="InterPro" id="IPR050389">
    <property type="entry name" value="LysR-type_TF"/>
</dbReference>
<keyword evidence="2" id="KW-0805">Transcription regulation</keyword>
<evidence type="ECO:0000259" key="5">
    <source>
        <dbReference type="PROSITE" id="PS50931"/>
    </source>
</evidence>
<dbReference type="CDD" id="cd08417">
    <property type="entry name" value="PBP2_Nitroaromatics_like"/>
    <property type="match status" value="1"/>
</dbReference>
<name>A0A9X3IS21_9GAMM</name>
<evidence type="ECO:0000256" key="1">
    <source>
        <dbReference type="ARBA" id="ARBA00009437"/>
    </source>
</evidence>
<sequence>MHFQRFDLNLLVALDALLEEKSVSRAAERLFVTQPAMSGSLQRLRERFNDPLLVRVGRVMELTPRARALISPVREVLLRIQSTLENEPEFDPFSVKRTFRLAVSDYVATVLMPSLMQALEQEAPGVSLNLVPVGDLSLDELKSGRIDLLIRALIDPLHEARHLTDDIQTRDLFVDDWVCATCRDHPELQQLTELSRELYIRLPHLALNLGRNSPMLEELARAQMSLNLDIRATAPNFLSLVMMLPGSRYLVMLPRRLALQVASNVPLSLWPAPVSIPVLQERMLWHVRDETDLGHHWLRQRVAILGAGLMASESSAAAASQEQQAALLV</sequence>
<dbReference type="InterPro" id="IPR005119">
    <property type="entry name" value="LysR_subst-bd"/>
</dbReference>
<comment type="similarity">
    <text evidence="1">Belongs to the LysR transcriptional regulatory family.</text>
</comment>
<dbReference type="EMBL" id="JAPNOA010000003">
    <property type="protein sequence ID" value="MCY0963698.1"/>
    <property type="molecule type" value="Genomic_DNA"/>
</dbReference>
<dbReference type="GO" id="GO:0003700">
    <property type="term" value="F:DNA-binding transcription factor activity"/>
    <property type="evidence" value="ECO:0007669"/>
    <property type="project" value="InterPro"/>
</dbReference>
<evidence type="ECO:0000256" key="4">
    <source>
        <dbReference type="ARBA" id="ARBA00023163"/>
    </source>
</evidence>